<evidence type="ECO:0008006" key="2">
    <source>
        <dbReference type="Google" id="ProtNLM"/>
    </source>
</evidence>
<name>A0A382C0T9_9ZZZZ</name>
<feature type="non-terminal residue" evidence="1">
    <location>
        <position position="315"/>
    </location>
</feature>
<accession>A0A382C0T9</accession>
<sequence>MRPFVIFLLAILLLRPLNAQEMYTLETCETDIAYNVPQFFQDFFHCVKARLSESGNYVNLYFSSLPPYQSWYYDVQGATSSTNPNWIPFESFADGSYQNPNVIAEVDIVISIPVDPTPRTGLTIDAEAVDGLVNTSDYEYPMNYIGCALNGATMYNPCAAPGDVIEDEALSFDLYSGHPGGGGYHYHTTSPGPLEVLAYKMPDVVTNTTPGSAELEIFGINCDGVVIMGCTELDGSAVDPTEWDAQNGHVQDMVGTDGTVYFENRYHTHICYTDISDDDADGNGYPDHEFTPEISYYETPGIDFPGQHHDRCMAL</sequence>
<dbReference type="AlphaFoldDB" id="A0A382C0T9"/>
<reference evidence="1" key="1">
    <citation type="submission" date="2018-05" db="EMBL/GenBank/DDBJ databases">
        <authorList>
            <person name="Lanie J.A."/>
            <person name="Ng W.-L."/>
            <person name="Kazmierczak K.M."/>
            <person name="Andrzejewski T.M."/>
            <person name="Davidsen T.M."/>
            <person name="Wayne K.J."/>
            <person name="Tettelin H."/>
            <person name="Glass J.I."/>
            <person name="Rusch D."/>
            <person name="Podicherti R."/>
            <person name="Tsui H.-C.T."/>
            <person name="Winkler M.E."/>
        </authorList>
    </citation>
    <scope>NUCLEOTIDE SEQUENCE</scope>
</reference>
<proteinExistence type="predicted"/>
<evidence type="ECO:0000313" key="1">
    <source>
        <dbReference type="EMBL" id="SVB19459.1"/>
    </source>
</evidence>
<dbReference type="EMBL" id="UINC01032197">
    <property type="protein sequence ID" value="SVB19459.1"/>
    <property type="molecule type" value="Genomic_DNA"/>
</dbReference>
<protein>
    <recommendedName>
        <fullName evidence="2">YHYH domain-containing protein</fullName>
    </recommendedName>
</protein>
<organism evidence="1">
    <name type="scientific">marine metagenome</name>
    <dbReference type="NCBI Taxonomy" id="408172"/>
    <lineage>
        <taxon>unclassified sequences</taxon>
        <taxon>metagenomes</taxon>
        <taxon>ecological metagenomes</taxon>
    </lineage>
</organism>
<gene>
    <name evidence="1" type="ORF">METZ01_LOCUS172313</name>
</gene>